<evidence type="ECO:0000256" key="4">
    <source>
        <dbReference type="ARBA" id="ARBA00023034"/>
    </source>
</evidence>
<dbReference type="GO" id="GO:0042147">
    <property type="term" value="P:retrograde transport, endosome to Golgi"/>
    <property type="evidence" value="ECO:0007669"/>
    <property type="project" value="InterPro"/>
</dbReference>
<dbReference type="Proteomes" id="UP000019335">
    <property type="component" value="Chromosome 9"/>
</dbReference>
<evidence type="ECO:0000256" key="5">
    <source>
        <dbReference type="ARBA" id="ARBA00023136"/>
    </source>
</evidence>
<feature type="region of interest" description="Disordered" evidence="7">
    <location>
        <begin position="133"/>
        <end position="180"/>
    </location>
</feature>
<feature type="region of interest" description="Disordered" evidence="7">
    <location>
        <begin position="310"/>
        <end position="332"/>
    </location>
</feature>
<name>W7TGV9_9STRA</name>
<gene>
    <name evidence="9" type="ORF">Naga_100145g4</name>
</gene>
<feature type="compositionally biased region" description="Low complexity" evidence="7">
    <location>
        <begin position="149"/>
        <end position="160"/>
    </location>
</feature>
<sequence length="380" mass="42124">MRETSRWRRRSPLTRLFSFKASLWPDCRTTSASKLLPAHSLDLCSIFVLLAILVSASSHPTSLPPTRRQTPSLSRLPRLFQARSSYTAFQHANHPQYLYTLRNVRGGAYPSRDDQGYGRGGYPPYDDDYGDDFYDTDSYYPPPPPPPSSSRNRNRASGRPSSPPTSPRGRPGSSASASSFRSLVNEPVPPSLKRLGFTLLGASLVLTAMGVSLFFERNLLRLGNLCLIVGLPLYFGPGRVMRLLVAREKLRASVCFCLGVLLVLRGNSFLGMLLEVFGFFNLFANFFPVVLALLRGLPVVGDLLKRPERGPGSGGGRGKEYYGQSGRGTYRDSYQGDYGDRWSYDPKHGDGEQDAFRARFKRPQLALFSFAWSVGTVCPG</sequence>
<proteinExistence type="inferred from homology"/>
<dbReference type="GO" id="GO:0005829">
    <property type="term" value="C:cytosol"/>
    <property type="evidence" value="ECO:0007669"/>
    <property type="project" value="GOC"/>
</dbReference>
<evidence type="ECO:0000313" key="10">
    <source>
        <dbReference type="Proteomes" id="UP000019335"/>
    </source>
</evidence>
<dbReference type="GO" id="GO:0000139">
    <property type="term" value="C:Golgi membrane"/>
    <property type="evidence" value="ECO:0007669"/>
    <property type="project" value="UniProtKB-SubCell"/>
</dbReference>
<protein>
    <submittedName>
        <fullName evidence="9">Vesicle transport protein, Got1/SFT2</fullName>
    </submittedName>
</protein>
<feature type="transmembrane region" description="Helical" evidence="8">
    <location>
        <begin position="221"/>
        <end position="238"/>
    </location>
</feature>
<comment type="subcellular location">
    <subcellularLocation>
        <location evidence="1">Golgi apparatus membrane</location>
        <topology evidence="1">Multi-pass membrane protein</topology>
    </subcellularLocation>
</comment>
<dbReference type="EMBL" id="AZIL01000697">
    <property type="protein sequence ID" value="EWM26260.1"/>
    <property type="molecule type" value="Genomic_DNA"/>
</dbReference>
<reference evidence="9 10" key="1">
    <citation type="journal article" date="2014" name="Mol. Plant">
        <title>Chromosome Scale Genome Assembly and Transcriptome Profiling of Nannochloropsis gaditana in Nitrogen Depletion.</title>
        <authorList>
            <person name="Corteggiani Carpinelli E."/>
            <person name="Telatin A."/>
            <person name="Vitulo N."/>
            <person name="Forcato C."/>
            <person name="D'Angelo M."/>
            <person name="Schiavon R."/>
            <person name="Vezzi A."/>
            <person name="Giacometti G.M."/>
            <person name="Morosinotto T."/>
            <person name="Valle G."/>
        </authorList>
    </citation>
    <scope>NUCLEOTIDE SEQUENCE [LARGE SCALE GENOMIC DNA]</scope>
    <source>
        <strain evidence="9 10">B-31</strain>
    </source>
</reference>
<feature type="transmembrane region" description="Helical" evidence="8">
    <location>
        <begin position="195"/>
        <end position="215"/>
    </location>
</feature>
<keyword evidence="4" id="KW-0333">Golgi apparatus</keyword>
<keyword evidence="5 8" id="KW-0472">Membrane</keyword>
<evidence type="ECO:0000256" key="6">
    <source>
        <dbReference type="ARBA" id="ARBA00025799"/>
    </source>
</evidence>
<evidence type="ECO:0000313" key="9">
    <source>
        <dbReference type="EMBL" id="EWM26260.1"/>
    </source>
</evidence>
<feature type="transmembrane region" description="Helical" evidence="8">
    <location>
        <begin position="250"/>
        <end position="270"/>
    </location>
</feature>
<dbReference type="Pfam" id="PF04178">
    <property type="entry name" value="Got1"/>
    <property type="match status" value="1"/>
</dbReference>
<keyword evidence="10" id="KW-1185">Reference proteome</keyword>
<feature type="transmembrane region" description="Helical" evidence="8">
    <location>
        <begin position="276"/>
        <end position="297"/>
    </location>
</feature>
<dbReference type="InterPro" id="IPR045176">
    <property type="entry name" value="Got1"/>
</dbReference>
<dbReference type="PANTHER" id="PTHR21493:SF9">
    <property type="entry name" value="GOLGI TRANSPORT PROTEIN 1-RELATED"/>
    <property type="match status" value="1"/>
</dbReference>
<organism evidence="9 10">
    <name type="scientific">Nannochloropsis gaditana</name>
    <dbReference type="NCBI Taxonomy" id="72520"/>
    <lineage>
        <taxon>Eukaryota</taxon>
        <taxon>Sar</taxon>
        <taxon>Stramenopiles</taxon>
        <taxon>Ochrophyta</taxon>
        <taxon>Eustigmatophyceae</taxon>
        <taxon>Eustigmatales</taxon>
        <taxon>Monodopsidaceae</taxon>
        <taxon>Nannochloropsis</taxon>
    </lineage>
</organism>
<dbReference type="GO" id="GO:0006888">
    <property type="term" value="P:endoplasmic reticulum to Golgi vesicle-mediated transport"/>
    <property type="evidence" value="ECO:0007669"/>
    <property type="project" value="InterPro"/>
</dbReference>
<evidence type="ECO:0000256" key="1">
    <source>
        <dbReference type="ARBA" id="ARBA00004653"/>
    </source>
</evidence>
<accession>W7TGV9</accession>
<evidence type="ECO:0000256" key="7">
    <source>
        <dbReference type="SAM" id="MobiDB-lite"/>
    </source>
</evidence>
<evidence type="ECO:0000256" key="2">
    <source>
        <dbReference type="ARBA" id="ARBA00022692"/>
    </source>
</evidence>
<comment type="similarity">
    <text evidence="6">Belongs to the GOT1 family.</text>
</comment>
<keyword evidence="3 8" id="KW-1133">Transmembrane helix</keyword>
<feature type="compositionally biased region" description="Low complexity" evidence="7">
    <location>
        <begin position="167"/>
        <end position="180"/>
    </location>
</feature>
<dbReference type="InterPro" id="IPR007305">
    <property type="entry name" value="Vesicle_transpt_Got1/SFT2"/>
</dbReference>
<evidence type="ECO:0000256" key="3">
    <source>
        <dbReference type="ARBA" id="ARBA00022989"/>
    </source>
</evidence>
<keyword evidence="2 8" id="KW-0812">Transmembrane</keyword>
<dbReference type="PANTHER" id="PTHR21493">
    <property type="entry name" value="CGI-141-RELATED/LIPASE CONTAINING PROTEIN"/>
    <property type="match status" value="1"/>
</dbReference>
<evidence type="ECO:0000256" key="8">
    <source>
        <dbReference type="SAM" id="Phobius"/>
    </source>
</evidence>
<dbReference type="OrthoDB" id="204784at2759"/>
<comment type="caution">
    <text evidence="9">The sequence shown here is derived from an EMBL/GenBank/DDBJ whole genome shotgun (WGS) entry which is preliminary data.</text>
</comment>
<dbReference type="AlphaFoldDB" id="W7TGV9"/>